<evidence type="ECO:0008006" key="4">
    <source>
        <dbReference type="Google" id="ProtNLM"/>
    </source>
</evidence>
<accession>A0ABU5EUS0</accession>
<comment type="caution">
    <text evidence="2">The sequence shown here is derived from an EMBL/GenBank/DDBJ whole genome shotgun (WGS) entry which is preliminary data.</text>
</comment>
<keyword evidence="1" id="KW-0472">Membrane</keyword>
<dbReference type="RefSeq" id="WP_320685793.1">
    <property type="nucleotide sequence ID" value="NZ_JAXBLV010000066.1"/>
</dbReference>
<proteinExistence type="predicted"/>
<reference evidence="3" key="1">
    <citation type="journal article" date="2023" name="Mar. Drugs">
        <title>Gemmata algarum, a Novel Planctomycete Isolated from an Algal Mat, Displays Antimicrobial Activity.</title>
        <authorList>
            <person name="Kumar G."/>
            <person name="Kallscheuer N."/>
            <person name="Kashif M."/>
            <person name="Ahamad S."/>
            <person name="Jagadeeshwari U."/>
            <person name="Pannikurungottu S."/>
            <person name="Haufschild T."/>
            <person name="Kabuu M."/>
            <person name="Sasikala C."/>
            <person name="Jogler C."/>
            <person name="Ramana C."/>
        </authorList>
    </citation>
    <scope>NUCLEOTIDE SEQUENCE [LARGE SCALE GENOMIC DNA]</scope>
    <source>
        <strain evidence="3">JC673</strain>
    </source>
</reference>
<keyword evidence="1" id="KW-1133">Transmembrane helix</keyword>
<dbReference type="EMBL" id="JAXBLV010000066">
    <property type="protein sequence ID" value="MDY3558940.1"/>
    <property type="molecule type" value="Genomic_DNA"/>
</dbReference>
<gene>
    <name evidence="2" type="ORF">R5W23_006116</name>
</gene>
<name>A0ABU5EUS0_9BACT</name>
<keyword evidence="1" id="KW-0812">Transmembrane</keyword>
<organism evidence="2 3">
    <name type="scientific">Gemmata algarum</name>
    <dbReference type="NCBI Taxonomy" id="2975278"/>
    <lineage>
        <taxon>Bacteria</taxon>
        <taxon>Pseudomonadati</taxon>
        <taxon>Planctomycetota</taxon>
        <taxon>Planctomycetia</taxon>
        <taxon>Gemmatales</taxon>
        <taxon>Gemmataceae</taxon>
        <taxon>Gemmata</taxon>
    </lineage>
</organism>
<feature type="transmembrane region" description="Helical" evidence="1">
    <location>
        <begin position="6"/>
        <end position="27"/>
    </location>
</feature>
<dbReference type="Proteomes" id="UP001272242">
    <property type="component" value="Unassembled WGS sequence"/>
</dbReference>
<sequence length="158" mass="17406">MDPASMWWLAGGLGVVALVALGVRWLWQLGRAVHVERCRELFRLQHERFEEQLLKAACASGLPRGLRWVKCAITGDAVLVRDTATGAIVALVPVRIDFAPVEGGDMEDVPAANEPRPATAVFSFHRGNWHTAGRVVFNHTPDQTVNAFPELQPLPDHL</sequence>
<keyword evidence="3" id="KW-1185">Reference proteome</keyword>
<protein>
    <recommendedName>
        <fullName evidence="4">DUF2550 family protein</fullName>
    </recommendedName>
</protein>
<evidence type="ECO:0000256" key="1">
    <source>
        <dbReference type="SAM" id="Phobius"/>
    </source>
</evidence>
<evidence type="ECO:0000313" key="2">
    <source>
        <dbReference type="EMBL" id="MDY3558940.1"/>
    </source>
</evidence>
<evidence type="ECO:0000313" key="3">
    <source>
        <dbReference type="Proteomes" id="UP001272242"/>
    </source>
</evidence>